<reference evidence="1 2" key="1">
    <citation type="submission" date="2019-04" db="EMBL/GenBank/DDBJ databases">
        <authorList>
            <person name="Feng G."/>
            <person name="Zhang J."/>
            <person name="Zhu H."/>
        </authorList>
    </citation>
    <scope>NUCLEOTIDE SEQUENCE [LARGE SCALE GENOMIC DNA]</scope>
    <source>
        <strain evidence="1 2">JCM 19491</strain>
    </source>
</reference>
<dbReference type="Proteomes" id="UP000298284">
    <property type="component" value="Unassembled WGS sequence"/>
</dbReference>
<dbReference type="EMBL" id="SRKZ01000003">
    <property type="protein sequence ID" value="TGD80478.1"/>
    <property type="molecule type" value="Genomic_DNA"/>
</dbReference>
<dbReference type="AlphaFoldDB" id="A0A4Z0MMG0"/>
<sequence>MPTTNALTALKHQLLAECRRIQEEKVNTARQAMLDVQESALEGDTAEEAMESFREVCQRQRDLFARQLDEALTGLQVLRRVPEAKPLPNQAGLGSVVITDSQRFYVSLSLGEIKVEGQPYFALSAFSPLYQAMAEAHSGDTFTFRGKAYRIKEIL</sequence>
<evidence type="ECO:0000313" key="1">
    <source>
        <dbReference type="EMBL" id="TGD80478.1"/>
    </source>
</evidence>
<accession>A0A4Z0MMG0</accession>
<dbReference type="RefSeq" id="WP_135530627.1">
    <property type="nucleotide sequence ID" value="NZ_SRKZ01000003.1"/>
</dbReference>
<proteinExistence type="predicted"/>
<name>A0A4Z0MMG0_9BACT</name>
<comment type="caution">
    <text evidence="1">The sequence shown here is derived from an EMBL/GenBank/DDBJ whole genome shotgun (WGS) entry which is preliminary data.</text>
</comment>
<evidence type="ECO:0008006" key="3">
    <source>
        <dbReference type="Google" id="ProtNLM"/>
    </source>
</evidence>
<protein>
    <recommendedName>
        <fullName evidence="3">3-oxoacyl-ACP synthase</fullName>
    </recommendedName>
</protein>
<evidence type="ECO:0000313" key="2">
    <source>
        <dbReference type="Proteomes" id="UP000298284"/>
    </source>
</evidence>
<keyword evidence="2" id="KW-1185">Reference proteome</keyword>
<gene>
    <name evidence="1" type="ORF">EU557_11630</name>
</gene>
<dbReference type="OrthoDB" id="667380at2"/>
<organism evidence="1 2">
    <name type="scientific">Hymenobacter wooponensis</name>
    <dbReference type="NCBI Taxonomy" id="1525360"/>
    <lineage>
        <taxon>Bacteria</taxon>
        <taxon>Pseudomonadati</taxon>
        <taxon>Bacteroidota</taxon>
        <taxon>Cytophagia</taxon>
        <taxon>Cytophagales</taxon>
        <taxon>Hymenobacteraceae</taxon>
        <taxon>Hymenobacter</taxon>
    </lineage>
</organism>